<reference evidence="1" key="1">
    <citation type="journal article" date="2015" name="Nature">
        <title>Complex archaea that bridge the gap between prokaryotes and eukaryotes.</title>
        <authorList>
            <person name="Spang A."/>
            <person name="Saw J.H."/>
            <person name="Jorgensen S.L."/>
            <person name="Zaremba-Niedzwiedzka K."/>
            <person name="Martijn J."/>
            <person name="Lind A.E."/>
            <person name="van Eijk R."/>
            <person name="Schleper C."/>
            <person name="Guy L."/>
            <person name="Ettema T.J."/>
        </authorList>
    </citation>
    <scope>NUCLEOTIDE SEQUENCE</scope>
</reference>
<gene>
    <name evidence="1" type="ORF">LCGC14_1604940</name>
</gene>
<dbReference type="EMBL" id="LAZR01012921">
    <property type="protein sequence ID" value="KKM24453.1"/>
    <property type="molecule type" value="Genomic_DNA"/>
</dbReference>
<name>A0A0F9KQS8_9ZZZZ</name>
<sequence>MKLSNSPWVFALVLLWAGLVVLICSSSASASELIPRAILLGNPVKTPPTVSPDGKLLAHLAPVEDVLNIWMRTLAAEDDGAATRGISVFAGALVGSRDSRPDVLNEPVVKCEFPVLANEKKSSKGELQEADLMTPAEIAAEIIPQEGISTSYGVSLSLDNTRRFIDYYNTTTLTPEQERTMRNALLPFKAPCCDDNSIATCCCPCNLAKSVWGLSNYLIVEKNYDVDQIRESALQWLRFIHSDYYIIWELNNRGIDPGIYGLSHENACYVDECELPFVDGGCGGMGELRAVISSSPLTPSSTAY</sequence>
<organism evidence="1">
    <name type="scientific">marine sediment metagenome</name>
    <dbReference type="NCBI Taxonomy" id="412755"/>
    <lineage>
        <taxon>unclassified sequences</taxon>
        <taxon>metagenomes</taxon>
        <taxon>ecological metagenomes</taxon>
    </lineage>
</organism>
<dbReference type="AlphaFoldDB" id="A0A0F9KQS8"/>
<proteinExistence type="predicted"/>
<protein>
    <submittedName>
        <fullName evidence="1">Uncharacterized protein</fullName>
    </submittedName>
</protein>
<evidence type="ECO:0000313" key="1">
    <source>
        <dbReference type="EMBL" id="KKM24453.1"/>
    </source>
</evidence>
<comment type="caution">
    <text evidence="1">The sequence shown here is derived from an EMBL/GenBank/DDBJ whole genome shotgun (WGS) entry which is preliminary data.</text>
</comment>
<accession>A0A0F9KQS8</accession>